<comment type="caution">
    <text evidence="5">The sequence shown here is derived from an EMBL/GenBank/DDBJ whole genome shotgun (WGS) entry which is preliminary data.</text>
</comment>
<keyword evidence="1 2" id="KW-0103">Bromodomain</keyword>
<dbReference type="SMART" id="SM00297">
    <property type="entry name" value="BROMO"/>
    <property type="match status" value="1"/>
</dbReference>
<evidence type="ECO:0000259" key="4">
    <source>
        <dbReference type="PROSITE" id="PS50014"/>
    </source>
</evidence>
<evidence type="ECO:0000313" key="6">
    <source>
        <dbReference type="Proteomes" id="UP000827092"/>
    </source>
</evidence>
<accession>A0AAV6VI52</accession>
<feature type="compositionally biased region" description="Low complexity" evidence="3">
    <location>
        <begin position="823"/>
        <end position="832"/>
    </location>
</feature>
<dbReference type="AlphaFoldDB" id="A0AAV6VI52"/>
<feature type="compositionally biased region" description="Polar residues" evidence="3">
    <location>
        <begin position="1092"/>
        <end position="1103"/>
    </location>
</feature>
<feature type="compositionally biased region" description="Basic and acidic residues" evidence="3">
    <location>
        <begin position="846"/>
        <end position="862"/>
    </location>
</feature>
<dbReference type="Proteomes" id="UP000827092">
    <property type="component" value="Unassembled WGS sequence"/>
</dbReference>
<feature type="compositionally biased region" description="Polar residues" evidence="3">
    <location>
        <begin position="833"/>
        <end position="842"/>
    </location>
</feature>
<dbReference type="PANTHER" id="PTHR15398">
    <property type="entry name" value="BROMODOMAIN-CONTAINING PROTEIN 8"/>
    <property type="match status" value="1"/>
</dbReference>
<feature type="region of interest" description="Disordered" evidence="3">
    <location>
        <begin position="334"/>
        <end position="412"/>
    </location>
</feature>
<evidence type="ECO:0000313" key="5">
    <source>
        <dbReference type="EMBL" id="KAG8195378.1"/>
    </source>
</evidence>
<dbReference type="InterPro" id="IPR001487">
    <property type="entry name" value="Bromodomain"/>
</dbReference>
<feature type="compositionally biased region" description="Basic residues" evidence="3">
    <location>
        <begin position="946"/>
        <end position="961"/>
    </location>
</feature>
<feature type="compositionally biased region" description="Basic and acidic residues" evidence="3">
    <location>
        <begin position="748"/>
        <end position="762"/>
    </location>
</feature>
<feature type="domain" description="Bromo" evidence="4">
    <location>
        <begin position="1131"/>
        <end position="1201"/>
    </location>
</feature>
<proteinExistence type="predicted"/>
<dbReference type="EMBL" id="JAFNEN010000089">
    <property type="protein sequence ID" value="KAG8195378.1"/>
    <property type="molecule type" value="Genomic_DNA"/>
</dbReference>
<dbReference type="PANTHER" id="PTHR15398:SF4">
    <property type="entry name" value="BROMODOMAIN-CONTAINING PROTEIN 8 ISOFORM X1"/>
    <property type="match status" value="1"/>
</dbReference>
<name>A0AAV6VI52_9ARAC</name>
<evidence type="ECO:0000256" key="1">
    <source>
        <dbReference type="ARBA" id="ARBA00023117"/>
    </source>
</evidence>
<organism evidence="5 6">
    <name type="scientific">Oedothorax gibbosus</name>
    <dbReference type="NCBI Taxonomy" id="931172"/>
    <lineage>
        <taxon>Eukaryota</taxon>
        <taxon>Metazoa</taxon>
        <taxon>Ecdysozoa</taxon>
        <taxon>Arthropoda</taxon>
        <taxon>Chelicerata</taxon>
        <taxon>Arachnida</taxon>
        <taxon>Araneae</taxon>
        <taxon>Araneomorphae</taxon>
        <taxon>Entelegynae</taxon>
        <taxon>Araneoidea</taxon>
        <taxon>Linyphiidae</taxon>
        <taxon>Erigoninae</taxon>
        <taxon>Oedothorax</taxon>
    </lineage>
</organism>
<dbReference type="Pfam" id="PF00439">
    <property type="entry name" value="Bromodomain"/>
    <property type="match status" value="1"/>
</dbReference>
<feature type="region of interest" description="Disordered" evidence="3">
    <location>
        <begin position="748"/>
        <end position="1114"/>
    </location>
</feature>
<reference evidence="5 6" key="1">
    <citation type="journal article" date="2022" name="Nat. Ecol. Evol.">
        <title>A masculinizing supergene underlies an exaggerated male reproductive morph in a spider.</title>
        <authorList>
            <person name="Hendrickx F."/>
            <person name="De Corte Z."/>
            <person name="Sonet G."/>
            <person name="Van Belleghem S.M."/>
            <person name="Kostlbacher S."/>
            <person name="Vangestel C."/>
        </authorList>
    </citation>
    <scope>NUCLEOTIDE SEQUENCE [LARGE SCALE GENOMIC DNA]</scope>
    <source>
        <strain evidence="5">W744_W776</strain>
    </source>
</reference>
<feature type="compositionally biased region" description="Polar residues" evidence="3">
    <location>
        <begin position="1054"/>
        <end position="1069"/>
    </location>
</feature>
<feature type="compositionally biased region" description="Basic residues" evidence="3">
    <location>
        <begin position="795"/>
        <end position="807"/>
    </location>
</feature>
<feature type="compositionally biased region" description="Basic and acidic residues" evidence="3">
    <location>
        <begin position="918"/>
        <end position="945"/>
    </location>
</feature>
<dbReference type="CDD" id="cd05507">
    <property type="entry name" value="Bromo_brd8_like"/>
    <property type="match status" value="1"/>
</dbReference>
<dbReference type="InterPro" id="IPR036427">
    <property type="entry name" value="Bromodomain-like_sf"/>
</dbReference>
<dbReference type="InterPro" id="IPR037966">
    <property type="entry name" value="Brd8_Bromo_dom"/>
</dbReference>
<feature type="compositionally biased region" description="Polar residues" evidence="3">
    <location>
        <begin position="1027"/>
        <end position="1036"/>
    </location>
</feature>
<dbReference type="PRINTS" id="PR00503">
    <property type="entry name" value="BROMODOMAIN"/>
</dbReference>
<feature type="compositionally biased region" description="Polar residues" evidence="3">
    <location>
        <begin position="372"/>
        <end position="388"/>
    </location>
</feature>
<dbReference type="SUPFAM" id="SSF47370">
    <property type="entry name" value="Bromodomain"/>
    <property type="match status" value="1"/>
</dbReference>
<sequence>MEEATSQNNRPNDYLSRLVPDAEDGTEFHDLWDTSEQLFLASSVLRTDRNWMSVSRAIKPFGELTRPTDWYTPKNCAFQYNKLLSEIEDDSKKKTVPRTERETSEVRLVKNITEKRLNELSWLSKQTQSSANTVRNYVEMIQNNEFDDDELDELINKMEEFDKTEIEYYNQYLGKRNKLIEAKKLNTGKIKGKAKTKVIETKKKMPNFPDLSDSSSRQSPMKEIRIKKEPIEDAKPIKTESLTPLTLNALLDTKVTTASESPLLTSLLRSISSPQTPLSTVCSPSKEVKAESQSAPTESFPKIGVFLSPTKLSGAPAVSPLLTSLLKSATLPLPNTNLASKESDTMDEFKSEASPRSSVPPSPRSATASSPMLNSLLKNSPSSTTPLQMSPAKETSPKVPSQPSFFIPSSLTSPQQVTVTTSALSPSHQFFHQQDLDGKKVTIRTSPVTSACLSAPTLSKLLEMPPSSPGKLPPLPVLDLPVPMSSISTPTTPDHAAKHSLDTKQIVFQSPAKTSSIKAEQNFVPDSTVLLKSSASYSRKGSTSEDIKPIIVADRGEAPERSTNVILEDLSDVFDQAFVKVEVKKEIGDEEDSTTKAILETIDATNSVDILSPSSIKLEPVNPSHVEEVSLADFILNDSLDLEGAFQGKASSASDIVPTIQTISSVQELLSAKNLDSIEEDKGVTSKKFYKSRVSKKEESTEKPVSDVGVLYLPKSTLTPKSENENSSLMVTADELIATFDIATADIKTEKPQECKPSKSESKSPVSKKPRLFDRLSTEKKELSEEEAPPTVGRPRGRKGKKGRGRGFKGTPVKPKPEEVFEFSESSMEENSTGYKSKNKTCYTPRLREDTLSEEVKIKQEPEDSPTENKLSSQTRNKQGKSPQATTSARKNLFTSDEERMGDVTMSDDASNQLLTEDQIKKENEVTSESKDDISKRSTKVELPKKKIAGKRSAVGKKRKLSSLDMEDLSAGSRDSEDMSTVQGKETSEEKFVVPPISMDMEVETNDSHPSSIAAESYKHMEENDESLQGSATTDLSPPATAEIKEEKEIPTFGKQNWFQGASPKSSEAVSQSSDPESEEDESDNDNQSVSTTKSTSQYTGTHPRQKRKERETPEYKAWKKAINIVFREASCHKNANVFLQKVTNDVAPGYLNIVHRPMDLAQIKKNIEYGVIRTTEEFHRDILIMFQNAIMYNSSDHDVHQMAVQMQQDVLVQINAFVRTQSNSKDEVSEPVSSLRGTRKSLKGKQSIGKGKEDTEKE</sequence>
<feature type="compositionally biased region" description="Basic and acidic residues" evidence="3">
    <location>
        <begin position="771"/>
        <end position="783"/>
    </location>
</feature>
<gene>
    <name evidence="5" type="ORF">JTE90_001394</name>
</gene>
<feature type="compositionally biased region" description="Polar residues" evidence="3">
    <location>
        <begin position="398"/>
        <end position="412"/>
    </location>
</feature>
<feature type="region of interest" description="Disordered" evidence="3">
    <location>
        <begin position="1224"/>
        <end position="1259"/>
    </location>
</feature>
<protein>
    <recommendedName>
        <fullName evidence="4">Bromo domain-containing protein</fullName>
    </recommendedName>
</protein>
<keyword evidence="6" id="KW-1185">Reference proteome</keyword>
<dbReference type="PROSITE" id="PS50014">
    <property type="entry name" value="BROMODOMAIN_2"/>
    <property type="match status" value="1"/>
</dbReference>
<feature type="compositionally biased region" description="Acidic residues" evidence="3">
    <location>
        <begin position="1076"/>
        <end position="1085"/>
    </location>
</feature>
<evidence type="ECO:0000256" key="2">
    <source>
        <dbReference type="PROSITE-ProRule" id="PRU00035"/>
    </source>
</evidence>
<dbReference type="GO" id="GO:0035267">
    <property type="term" value="C:NuA4 histone acetyltransferase complex"/>
    <property type="evidence" value="ECO:0007669"/>
    <property type="project" value="TreeGrafter"/>
</dbReference>
<dbReference type="Gene3D" id="1.20.920.10">
    <property type="entry name" value="Bromodomain-like"/>
    <property type="match status" value="1"/>
</dbReference>
<evidence type="ECO:0000256" key="3">
    <source>
        <dbReference type="SAM" id="MobiDB-lite"/>
    </source>
</evidence>
<feature type="compositionally biased region" description="Basic and acidic residues" evidence="3">
    <location>
        <begin position="341"/>
        <end position="353"/>
    </location>
</feature>
<feature type="compositionally biased region" description="Polar residues" evidence="3">
    <location>
        <begin position="868"/>
        <end position="895"/>
    </location>
</feature>